<name>A0A6A1VD56_9ROSI</name>
<keyword evidence="4" id="KW-1185">Reference proteome</keyword>
<reference evidence="1" key="1">
    <citation type="submission" date="2018-07" db="EMBL/GenBank/DDBJ databases">
        <authorList>
            <person name="Gao Z.-S."/>
            <person name="Jia H.-M."/>
            <person name="Jia H.-J."/>
            <person name="Cai Q.-L."/>
            <person name="Wang Y."/>
            <person name="Zhao H.-B."/>
        </authorList>
    </citation>
    <scope>NUCLEOTIDE SEQUENCE</scope>
    <source>
        <tissue evidence="1">Leaves</tissue>
    </source>
</reference>
<dbReference type="EMBL" id="RXIC02000020">
    <property type="protein sequence ID" value="KAB1222848.1"/>
    <property type="molecule type" value="Genomic_DNA"/>
</dbReference>
<dbReference type="EMBL" id="RXIC02000020">
    <property type="protein sequence ID" value="KAB1222849.1"/>
    <property type="molecule type" value="Genomic_DNA"/>
</dbReference>
<evidence type="ECO:0000313" key="1">
    <source>
        <dbReference type="EMBL" id="KAB1210782.1"/>
    </source>
</evidence>
<comment type="caution">
    <text evidence="1">The sequence shown here is derived from an EMBL/GenBank/DDBJ whole genome shotgun (WGS) entry which is preliminary data.</text>
</comment>
<evidence type="ECO:0000313" key="3">
    <source>
        <dbReference type="EMBL" id="KAB1222849.1"/>
    </source>
</evidence>
<dbReference type="Proteomes" id="UP000516437">
    <property type="component" value="Chromosome 6"/>
</dbReference>
<dbReference type="Proteomes" id="UP000516437">
    <property type="component" value="Chromosome 2"/>
</dbReference>
<dbReference type="AlphaFoldDB" id="A0A6A1VD56"/>
<dbReference type="OrthoDB" id="736100at2759"/>
<gene>
    <name evidence="3" type="ORF">CJ030_MR2G014086</name>
    <name evidence="2" type="ORF">CJ030_MR2G014087</name>
    <name evidence="1" type="ORF">CJ030_MR6G019827</name>
</gene>
<evidence type="ECO:0000313" key="4">
    <source>
        <dbReference type="Proteomes" id="UP000516437"/>
    </source>
</evidence>
<accession>A0A6A1VD56</accession>
<protein>
    <submittedName>
        <fullName evidence="1">Uncharacterized protein</fullName>
    </submittedName>
</protein>
<sequence length="81" mass="8842">MTVVDRNCGRTMATASTMKHALKQKSYGSTCNSTAIAAGRKILTMQLKIRDGMDQGLLIDDRVDVEDFGHDASYSFAVVVE</sequence>
<reference evidence="1 4" key="2">
    <citation type="journal article" date="2019" name="Plant Biotechnol. J.">
        <title>The red bayberry genome and genetic basis of sex determination.</title>
        <authorList>
            <person name="Jia H.M."/>
            <person name="Jia H.J."/>
            <person name="Cai Q.L."/>
            <person name="Wang Y."/>
            <person name="Zhao H.B."/>
            <person name="Yang W.F."/>
            <person name="Wang G.Y."/>
            <person name="Li Y.H."/>
            <person name="Zhan D.L."/>
            <person name="Shen Y.T."/>
            <person name="Niu Q.F."/>
            <person name="Chang L."/>
            <person name="Qiu J."/>
            <person name="Zhao L."/>
            <person name="Xie H.B."/>
            <person name="Fu W.Y."/>
            <person name="Jin J."/>
            <person name="Li X.W."/>
            <person name="Jiao Y."/>
            <person name="Zhou C.C."/>
            <person name="Tu T."/>
            <person name="Chai C.Y."/>
            <person name="Gao J.L."/>
            <person name="Fan L.J."/>
            <person name="van de Weg E."/>
            <person name="Wang J.Y."/>
            <person name="Gao Z.S."/>
        </authorList>
    </citation>
    <scope>NUCLEOTIDE SEQUENCE [LARGE SCALE GENOMIC DNA]</scope>
    <source>
        <tissue evidence="1">Leaves</tissue>
    </source>
</reference>
<proteinExistence type="predicted"/>
<organism evidence="1 4">
    <name type="scientific">Morella rubra</name>
    <name type="common">Chinese bayberry</name>
    <dbReference type="NCBI Taxonomy" id="262757"/>
    <lineage>
        <taxon>Eukaryota</taxon>
        <taxon>Viridiplantae</taxon>
        <taxon>Streptophyta</taxon>
        <taxon>Embryophyta</taxon>
        <taxon>Tracheophyta</taxon>
        <taxon>Spermatophyta</taxon>
        <taxon>Magnoliopsida</taxon>
        <taxon>eudicotyledons</taxon>
        <taxon>Gunneridae</taxon>
        <taxon>Pentapetalae</taxon>
        <taxon>rosids</taxon>
        <taxon>fabids</taxon>
        <taxon>Fagales</taxon>
        <taxon>Myricaceae</taxon>
        <taxon>Morella</taxon>
    </lineage>
</organism>
<reference evidence="1" key="3">
    <citation type="submission" date="2019-09" db="EMBL/GenBank/DDBJ databases">
        <authorList>
            <person name="Gao Z."/>
        </authorList>
    </citation>
    <scope>NUCLEOTIDE SEQUENCE</scope>
    <source>
        <tissue evidence="1">Leaves</tissue>
    </source>
</reference>
<dbReference type="EMBL" id="RXIC02000024">
    <property type="protein sequence ID" value="KAB1210782.1"/>
    <property type="molecule type" value="Genomic_DNA"/>
</dbReference>
<evidence type="ECO:0000313" key="2">
    <source>
        <dbReference type="EMBL" id="KAB1222848.1"/>
    </source>
</evidence>